<evidence type="ECO:0000259" key="3">
    <source>
        <dbReference type="Pfam" id="PF26078"/>
    </source>
</evidence>
<gene>
    <name evidence="5" type="ORF">bsdcttw_38960</name>
</gene>
<protein>
    <submittedName>
        <fullName evidence="5">Baseplate J-like protein</fullName>
    </submittedName>
</protein>
<dbReference type="InterPro" id="IPR006949">
    <property type="entry name" value="Barrel_Baseplate_J-like"/>
</dbReference>
<feature type="domain" description="Baseplate protein J-like barrel" evidence="2">
    <location>
        <begin position="86"/>
        <end position="164"/>
    </location>
</feature>
<accession>A0A7I8DUP0</accession>
<evidence type="ECO:0000256" key="1">
    <source>
        <dbReference type="ARBA" id="ARBA00038087"/>
    </source>
</evidence>
<dbReference type="Proteomes" id="UP000515703">
    <property type="component" value="Chromosome"/>
</dbReference>
<dbReference type="PANTHER" id="PTHR37829">
    <property type="entry name" value="PHAGE-LIKE ELEMENT PBSX PROTEIN XKDT"/>
    <property type="match status" value="1"/>
</dbReference>
<keyword evidence="6" id="KW-1185">Reference proteome</keyword>
<evidence type="ECO:0000259" key="2">
    <source>
        <dbReference type="Pfam" id="PF04865"/>
    </source>
</evidence>
<dbReference type="AlphaFoldDB" id="A0A7I8DUP0"/>
<evidence type="ECO:0000313" key="5">
    <source>
        <dbReference type="EMBL" id="BCK00856.1"/>
    </source>
</evidence>
<dbReference type="Pfam" id="PF26078">
    <property type="entry name" value="Baseplate_J_M"/>
    <property type="match status" value="1"/>
</dbReference>
<comment type="similarity">
    <text evidence="1">Belongs to the Mu gp47/PBSX XkdT family.</text>
</comment>
<dbReference type="EMBL" id="AP023368">
    <property type="protein sequence ID" value="BCK00856.1"/>
    <property type="molecule type" value="Genomic_DNA"/>
</dbReference>
<dbReference type="RefSeq" id="WP_185256487.1">
    <property type="nucleotide sequence ID" value="NZ_AP023368.1"/>
</dbReference>
<name>A0A7I8DUP0_9FIRM</name>
<dbReference type="InterPro" id="IPR058531">
    <property type="entry name" value="Baseplate_J_M"/>
</dbReference>
<dbReference type="KEGG" id="acht:bsdcttw_38960"/>
<dbReference type="InterPro" id="IPR058530">
    <property type="entry name" value="Baseplate_J-like_C"/>
</dbReference>
<evidence type="ECO:0000259" key="4">
    <source>
        <dbReference type="Pfam" id="PF26079"/>
    </source>
</evidence>
<dbReference type="Pfam" id="PF04865">
    <property type="entry name" value="Baseplate_J"/>
    <property type="match status" value="1"/>
</dbReference>
<sequence>MYENLTVENVKSEIIGRMTSDIDTREGSVVNDMISATAYEIWKSYQALDAIIPIAYVDETSGEYIDKRCAEYGIVRKAGKKAAVILTLGGTAGTVIPKAKIFLTADGLAFITNEQVVLKEGITTVIATAEEIGEKYNVEAGTITKQFVNLSGLASVTNEAASGGTDAETDEALVARLYEYLQRPATSGNAHHYKQWALEVDGVGNAKVTPLWDGPGTIRVLIVGNNYEPVDSVIVNNCTDHIEENRPIGATVTVVSAKGLEINVKANITIESKVTMEAVQKAFKEALESYLSSIAFEAYTVVYNRVAYMLLDIDGVVDYTLLTINGGASNVVIGEEQVPILGTVVIA</sequence>
<evidence type="ECO:0000313" key="6">
    <source>
        <dbReference type="Proteomes" id="UP000515703"/>
    </source>
</evidence>
<organism evidence="5 6">
    <name type="scientific">Anaerocolumna chitinilytica</name>
    <dbReference type="NCBI Taxonomy" id="1727145"/>
    <lineage>
        <taxon>Bacteria</taxon>
        <taxon>Bacillati</taxon>
        <taxon>Bacillota</taxon>
        <taxon>Clostridia</taxon>
        <taxon>Lachnospirales</taxon>
        <taxon>Lachnospiraceae</taxon>
        <taxon>Anaerocolumna</taxon>
    </lineage>
</organism>
<feature type="domain" description="Baseplate J-like central" evidence="3">
    <location>
        <begin position="185"/>
        <end position="256"/>
    </location>
</feature>
<reference evidence="5 6" key="2">
    <citation type="submission" date="2020-08" db="EMBL/GenBank/DDBJ databases">
        <authorList>
            <person name="Ueki A."/>
            <person name="Tonouchi A."/>
        </authorList>
    </citation>
    <scope>NUCLEOTIDE SEQUENCE [LARGE SCALE GENOMIC DNA]</scope>
    <source>
        <strain evidence="5 6">CTTW</strain>
    </source>
</reference>
<feature type="domain" description="Baseplate J-like C-terminal" evidence="4">
    <location>
        <begin position="262"/>
        <end position="346"/>
    </location>
</feature>
<dbReference type="InterPro" id="IPR052399">
    <property type="entry name" value="Phage_Baseplate_Assmbl_Protein"/>
</dbReference>
<dbReference type="Pfam" id="PF26079">
    <property type="entry name" value="Baseplate_J_C"/>
    <property type="match status" value="1"/>
</dbReference>
<proteinExistence type="inferred from homology"/>
<reference evidence="5 6" key="1">
    <citation type="submission" date="2020-08" db="EMBL/GenBank/DDBJ databases">
        <title>Draft genome sequencing of an Anaerocolumna strain isolated from anoxic soil subjected to BSD treatment.</title>
        <authorList>
            <person name="Uek A."/>
            <person name="Tonouchi A."/>
        </authorList>
    </citation>
    <scope>NUCLEOTIDE SEQUENCE [LARGE SCALE GENOMIC DNA]</scope>
    <source>
        <strain evidence="5 6">CTTW</strain>
    </source>
</reference>
<dbReference type="PANTHER" id="PTHR37829:SF3">
    <property type="entry name" value="PROTEIN JAYE-RELATED"/>
    <property type="match status" value="1"/>
</dbReference>